<dbReference type="PANTHER" id="PTHR37540">
    <property type="entry name" value="TRANSCRIPTION FACTOR (ACR-2), PUTATIVE-RELATED-RELATED"/>
    <property type="match status" value="1"/>
</dbReference>
<evidence type="ECO:0008006" key="3">
    <source>
        <dbReference type="Google" id="ProtNLM"/>
    </source>
</evidence>
<accession>A0A2T3ZD42</accession>
<dbReference type="PANTHER" id="PTHR37540:SF5">
    <property type="entry name" value="TRANSCRIPTION FACTOR DOMAIN-CONTAINING PROTEIN"/>
    <property type="match status" value="1"/>
</dbReference>
<dbReference type="AlphaFoldDB" id="A0A2T3ZD42"/>
<dbReference type="EMBL" id="KZ679260">
    <property type="protein sequence ID" value="PTB42727.1"/>
    <property type="molecule type" value="Genomic_DNA"/>
</dbReference>
<dbReference type="Proteomes" id="UP000240493">
    <property type="component" value="Unassembled WGS sequence"/>
</dbReference>
<name>A0A2T3ZD42_TRIA4</name>
<keyword evidence="2" id="KW-1185">Reference proteome</keyword>
<organism evidence="1 2">
    <name type="scientific">Trichoderma asperellum (strain ATCC 204424 / CBS 433.97 / NBRC 101777)</name>
    <dbReference type="NCBI Taxonomy" id="1042311"/>
    <lineage>
        <taxon>Eukaryota</taxon>
        <taxon>Fungi</taxon>
        <taxon>Dikarya</taxon>
        <taxon>Ascomycota</taxon>
        <taxon>Pezizomycotina</taxon>
        <taxon>Sordariomycetes</taxon>
        <taxon>Hypocreomycetidae</taxon>
        <taxon>Hypocreales</taxon>
        <taxon>Hypocreaceae</taxon>
        <taxon>Trichoderma</taxon>
    </lineage>
</organism>
<protein>
    <recommendedName>
        <fullName evidence="3">Transcription factor domain-containing protein</fullName>
    </recommendedName>
</protein>
<dbReference type="OrthoDB" id="2130169at2759"/>
<reference evidence="1 2" key="1">
    <citation type="submission" date="2016-07" db="EMBL/GenBank/DDBJ databases">
        <title>Multiple horizontal gene transfer events from other fungi enriched the ability of initially mycotrophic Trichoderma (Ascomycota) to feed on dead plant biomass.</title>
        <authorList>
            <consortium name="DOE Joint Genome Institute"/>
            <person name="Aerts A."/>
            <person name="Atanasova L."/>
            <person name="Chenthamara K."/>
            <person name="Zhang J."/>
            <person name="Grujic M."/>
            <person name="Henrissat B."/>
            <person name="Kuo A."/>
            <person name="Salamov A."/>
            <person name="Lipzen A."/>
            <person name="Labutti K."/>
            <person name="Barry K."/>
            <person name="Miao Y."/>
            <person name="Rahimi M.J."/>
            <person name="Shen Q."/>
            <person name="Grigoriev I.V."/>
            <person name="Kubicek C.P."/>
            <person name="Druzhinina I.S."/>
        </authorList>
    </citation>
    <scope>NUCLEOTIDE SEQUENCE [LARGE SCALE GENOMIC DNA]</scope>
    <source>
        <strain evidence="1 2">CBS 433.97</strain>
    </source>
</reference>
<evidence type="ECO:0000313" key="2">
    <source>
        <dbReference type="Proteomes" id="UP000240493"/>
    </source>
</evidence>
<dbReference type="STRING" id="1042311.A0A2T3ZD42"/>
<sequence length="466" mass="52312">MVAQPLKPDAKDFKFISIYGPCSKQGRGANRSAKSHAVKQALKAKRLLEQKSTHNFRVTLLKEHNTLINKSYFTNHPNLTPSLSASAIDPFGMLPVDTSRLQMLLGDSRARKASEPVFSITEELAFQNFHTVFRTGLTDPALSNAVMFSLLFAVTEGNLDLECLKYKVCVIGCIRDKVAYIKGAVSESTIGAILLLVGVEAQMGMTSQVQLHMAAVSQLLEISRSQGIYLTVGIKRAIFWRDLNASILSGSDRIVDHTTFSELLWRRDSFTPTFYQLPSGFEIISHLFSEDFLEILEDIYALQCIRNCSSYKKGDPFFMSYINNHTAFIQSRIVNLVIPSPMLKCCATAAYICSVMLCCHAWCALVIPSYLSSKLLDQLQKAEKDTIWDENSDLLLWLLYIGGTFASPGSVRSRYIDLLRTNITARFSLICSSPSRILEILRQFIWSDVAFFSDASMLWEEISNTY</sequence>
<proteinExistence type="predicted"/>
<gene>
    <name evidence="1" type="ORF">M441DRAFT_79368</name>
</gene>
<evidence type="ECO:0000313" key="1">
    <source>
        <dbReference type="EMBL" id="PTB42727.1"/>
    </source>
</evidence>